<dbReference type="Proteomes" id="UP000095419">
    <property type="component" value="Unassembled WGS sequence"/>
</dbReference>
<organism evidence="1 2">
    <name type="scientific">Bacteroides uniformis</name>
    <dbReference type="NCBI Taxonomy" id="820"/>
    <lineage>
        <taxon>Bacteria</taxon>
        <taxon>Pseudomonadati</taxon>
        <taxon>Bacteroidota</taxon>
        <taxon>Bacteroidia</taxon>
        <taxon>Bacteroidales</taxon>
        <taxon>Bacteroidaceae</taxon>
        <taxon>Bacteroides</taxon>
    </lineage>
</organism>
<sequence length="44" mass="4860">MTDKKTFNLIIFSSATIISNYSGRKKKKKPSITSVSLLGLIITD</sequence>
<evidence type="ECO:0000313" key="1">
    <source>
        <dbReference type="EMBL" id="CUO71945.1"/>
    </source>
</evidence>
<dbReference type="EMBL" id="CYZF01000006">
    <property type="protein sequence ID" value="CUO71945.1"/>
    <property type="molecule type" value="Genomic_DNA"/>
</dbReference>
<dbReference type="AlphaFoldDB" id="A0A174HGB5"/>
<proteinExistence type="predicted"/>
<reference evidence="1 2" key="1">
    <citation type="submission" date="2015-09" db="EMBL/GenBank/DDBJ databases">
        <authorList>
            <consortium name="Pathogen Informatics"/>
        </authorList>
    </citation>
    <scope>NUCLEOTIDE SEQUENCE [LARGE SCALE GENOMIC DNA]</scope>
    <source>
        <strain evidence="1 2">2789STDY5608791</strain>
    </source>
</reference>
<gene>
    <name evidence="1" type="ORF">ERS417307_02267</name>
</gene>
<evidence type="ECO:0000313" key="2">
    <source>
        <dbReference type="Proteomes" id="UP000095419"/>
    </source>
</evidence>
<accession>A0A174HGB5</accession>
<protein>
    <submittedName>
        <fullName evidence="1">Uncharacterized protein</fullName>
    </submittedName>
</protein>
<name>A0A174HGB5_BACUN</name>